<feature type="compositionally biased region" description="Basic and acidic residues" evidence="4">
    <location>
        <begin position="134"/>
        <end position="147"/>
    </location>
</feature>
<sequence length="585" mass="66017">MDSLFQDFPSSMYGFEFDHGGIPVPIYSNPKLVNEFKQSSSPSPDSPVESASPSGTTASPEGHPLDNVPFANEMLNYINEMLMEEDMEEKTCMLQDCLALQAAEKSFYEALGHQYPGLSGPESNSPVSKGRKNFQRDGCDELEDGRSSKQSAVSLEDSEQSEMFDQVLLCKGENDDSPRCSLQNGKLKGSSNGGTTRRKKNGKRSEVVDLWSLLTQCAQAVAINDQRTAHEVLKQISRNVSETGDGTQRLAHYFADALKTRLAGKGAPSYSPLVSNRTSAADILKAYGVYVLACPFKKMVNFYANKKIMEVAEKATTLHIVDFGICYGFQWPCLIQRLSARAGGPPKLRITGVEFPQPGLRPAERVEETGRRLKRYCERFNVPFEYNVIAKKWETIQLEELKINKDEVVVVNCLYRLKNLPDDTLSSTSARDTVLKLIRSINPDLFIHGVANGTYNAPFFVTRFREALFHFSAQFDIFEANVSREDPQRMMYEREILGRDIMNVVACEGTERVERPETYKQWQARTMRAGFKPIPLDEVLVKKVKNLVQSNYHRDFIVDVDGRWMLQGWKGRVIIGLSCWKPVRK</sequence>
<evidence type="ECO:0000256" key="4">
    <source>
        <dbReference type="SAM" id="MobiDB-lite"/>
    </source>
</evidence>
<feature type="region of interest" description="Leucine repeat II (LRII)" evidence="3">
    <location>
        <begin position="368"/>
        <end position="400"/>
    </location>
</feature>
<reference evidence="5" key="1">
    <citation type="submission" date="2023-05" db="EMBL/GenBank/DDBJ databases">
        <title>Genome and transcriptome analyses reveal genes involved in the formation of fine ridges on petal epidermal cells in Hibiscus trionum.</title>
        <authorList>
            <person name="Koshimizu S."/>
            <person name="Masuda S."/>
            <person name="Ishii T."/>
            <person name="Shirasu K."/>
            <person name="Hoshino A."/>
            <person name="Arita M."/>
        </authorList>
    </citation>
    <scope>NUCLEOTIDE SEQUENCE</scope>
    <source>
        <strain evidence="5">Hamamatsu line</strain>
    </source>
</reference>
<feature type="region of interest" description="VHIID" evidence="3">
    <location>
        <begin position="287"/>
        <end position="352"/>
    </location>
</feature>
<feature type="compositionally biased region" description="Low complexity" evidence="4">
    <location>
        <begin position="39"/>
        <end position="54"/>
    </location>
</feature>
<dbReference type="Proteomes" id="UP001165190">
    <property type="component" value="Unassembled WGS sequence"/>
</dbReference>
<accession>A0A9W7IL78</accession>
<name>A0A9W7IL78_HIBTR</name>
<keyword evidence="6" id="KW-1185">Reference proteome</keyword>
<proteinExistence type="inferred from homology"/>
<feature type="compositionally biased region" description="Polar residues" evidence="4">
    <location>
        <begin position="180"/>
        <end position="195"/>
    </location>
</feature>
<dbReference type="AlphaFoldDB" id="A0A9W7IL78"/>
<feature type="region of interest" description="Disordered" evidence="4">
    <location>
        <begin position="34"/>
        <end position="67"/>
    </location>
</feature>
<feature type="short sequence motif" description="VHIID" evidence="3">
    <location>
        <begin position="318"/>
        <end position="322"/>
    </location>
</feature>
<organism evidence="5 6">
    <name type="scientific">Hibiscus trionum</name>
    <name type="common">Flower of an hour</name>
    <dbReference type="NCBI Taxonomy" id="183268"/>
    <lineage>
        <taxon>Eukaryota</taxon>
        <taxon>Viridiplantae</taxon>
        <taxon>Streptophyta</taxon>
        <taxon>Embryophyta</taxon>
        <taxon>Tracheophyta</taxon>
        <taxon>Spermatophyta</taxon>
        <taxon>Magnoliopsida</taxon>
        <taxon>eudicotyledons</taxon>
        <taxon>Gunneridae</taxon>
        <taxon>Pentapetalae</taxon>
        <taxon>rosids</taxon>
        <taxon>malvids</taxon>
        <taxon>Malvales</taxon>
        <taxon>Malvaceae</taxon>
        <taxon>Malvoideae</taxon>
        <taxon>Hibiscus</taxon>
    </lineage>
</organism>
<protein>
    <submittedName>
        <fullName evidence="5">Uncharacterized protein</fullName>
    </submittedName>
</protein>
<feature type="region of interest" description="Disordered" evidence="4">
    <location>
        <begin position="178"/>
        <end position="203"/>
    </location>
</feature>
<evidence type="ECO:0000313" key="5">
    <source>
        <dbReference type="EMBL" id="GMI97117.1"/>
    </source>
</evidence>
<comment type="caution">
    <text evidence="5">The sequence shown here is derived from an EMBL/GenBank/DDBJ whole genome shotgun (WGS) entry which is preliminary data.</text>
</comment>
<feature type="region of interest" description="Disordered" evidence="4">
    <location>
        <begin position="117"/>
        <end position="160"/>
    </location>
</feature>
<keyword evidence="2" id="KW-0804">Transcription</keyword>
<dbReference type="InterPro" id="IPR005202">
    <property type="entry name" value="TF_GRAS"/>
</dbReference>
<evidence type="ECO:0000256" key="2">
    <source>
        <dbReference type="ARBA" id="ARBA00023163"/>
    </source>
</evidence>
<dbReference type="Pfam" id="PF03514">
    <property type="entry name" value="GRAS"/>
    <property type="match status" value="1"/>
</dbReference>
<dbReference type="EMBL" id="BSYR01000030">
    <property type="protein sequence ID" value="GMI97117.1"/>
    <property type="molecule type" value="Genomic_DNA"/>
</dbReference>
<comment type="caution">
    <text evidence="3">Lacks conserved residue(s) required for the propagation of feature annotation.</text>
</comment>
<evidence type="ECO:0000313" key="6">
    <source>
        <dbReference type="Proteomes" id="UP001165190"/>
    </source>
</evidence>
<dbReference type="OrthoDB" id="47276at2759"/>
<evidence type="ECO:0000256" key="3">
    <source>
        <dbReference type="PROSITE-ProRule" id="PRU01191"/>
    </source>
</evidence>
<feature type="region of interest" description="Leucine repeat I (LRI)" evidence="3">
    <location>
        <begin position="208"/>
        <end position="268"/>
    </location>
</feature>
<feature type="region of interest" description="SAW" evidence="3">
    <location>
        <begin position="506"/>
        <end position="581"/>
    </location>
</feature>
<dbReference type="PANTHER" id="PTHR31636">
    <property type="entry name" value="OSJNBA0084A10.13 PROTEIN-RELATED"/>
    <property type="match status" value="1"/>
</dbReference>
<comment type="similarity">
    <text evidence="3">Belongs to the GRAS family.</text>
</comment>
<evidence type="ECO:0000256" key="1">
    <source>
        <dbReference type="ARBA" id="ARBA00023015"/>
    </source>
</evidence>
<keyword evidence="1" id="KW-0805">Transcription regulation</keyword>
<dbReference type="PROSITE" id="PS50985">
    <property type="entry name" value="GRAS"/>
    <property type="match status" value="1"/>
</dbReference>
<gene>
    <name evidence="5" type="ORF">HRI_003381000</name>
</gene>